<sequence length="281" mass="30197">MSTPFASAAPYHARYRPPYPAEFYTLLADRFALDGWQTVLDLGAGPGANSLALAPLVDHVYAVDPEPAMLAEGRRLAEERGCTNVSWLEGDASVVSRLCLPRIDLCIIGSAFRRMDRARVLADLDAMLAPRGGIVLVSSAAGSEGRRPPWITVVEEVCAHFLGADGRTADDVADPDEPASREDLDERLAKSAFSRIDTTTWNQRLRFTADQLIGLQLSFPGPARPCSVTGRAPSSPRCVRPCWTTIRAARTPGPSPSRPPSRRGPGRDRGPGSLTGPAAVQ</sequence>
<dbReference type="EMBL" id="JBBKAM010000004">
    <property type="protein sequence ID" value="MEJ8645963.1"/>
    <property type="molecule type" value="Genomic_DNA"/>
</dbReference>
<accession>A0ABU8UDI5</accession>
<dbReference type="SUPFAM" id="SSF53335">
    <property type="entry name" value="S-adenosyl-L-methionine-dependent methyltransferases"/>
    <property type="match status" value="1"/>
</dbReference>
<evidence type="ECO:0000256" key="3">
    <source>
        <dbReference type="SAM" id="MobiDB-lite"/>
    </source>
</evidence>
<keyword evidence="1 5" id="KW-0489">Methyltransferase</keyword>
<feature type="region of interest" description="Disordered" evidence="3">
    <location>
        <begin position="246"/>
        <end position="281"/>
    </location>
</feature>
<dbReference type="InterPro" id="IPR051052">
    <property type="entry name" value="Diverse_substrate_MTase"/>
</dbReference>
<dbReference type="Proteomes" id="UP001382904">
    <property type="component" value="Unassembled WGS sequence"/>
</dbReference>
<keyword evidence="2 5" id="KW-0808">Transferase</keyword>
<dbReference type="InterPro" id="IPR029063">
    <property type="entry name" value="SAM-dependent_MTases_sf"/>
</dbReference>
<name>A0ABU8UDI5_9ACTN</name>
<comment type="caution">
    <text evidence="5">The sequence shown here is derived from an EMBL/GenBank/DDBJ whole genome shotgun (WGS) entry which is preliminary data.</text>
</comment>
<evidence type="ECO:0000256" key="2">
    <source>
        <dbReference type="ARBA" id="ARBA00022679"/>
    </source>
</evidence>
<dbReference type="InterPro" id="IPR041698">
    <property type="entry name" value="Methyltransf_25"/>
</dbReference>
<evidence type="ECO:0000313" key="5">
    <source>
        <dbReference type="EMBL" id="MEJ8645963.1"/>
    </source>
</evidence>
<protein>
    <submittedName>
        <fullName evidence="5">Class I SAM-dependent methyltransferase</fullName>
        <ecNumber evidence="5">2.1.1.-</ecNumber>
    </submittedName>
</protein>
<dbReference type="PANTHER" id="PTHR44942">
    <property type="entry name" value="METHYLTRANSF_11 DOMAIN-CONTAINING PROTEIN"/>
    <property type="match status" value="1"/>
</dbReference>
<proteinExistence type="predicted"/>
<organism evidence="5 6">
    <name type="scientific">Streptomyces caledonius</name>
    <dbReference type="NCBI Taxonomy" id="3134107"/>
    <lineage>
        <taxon>Bacteria</taxon>
        <taxon>Bacillati</taxon>
        <taxon>Actinomycetota</taxon>
        <taxon>Actinomycetes</taxon>
        <taxon>Kitasatosporales</taxon>
        <taxon>Streptomycetaceae</taxon>
        <taxon>Streptomyces</taxon>
    </lineage>
</organism>
<feature type="domain" description="Methyltransferase" evidence="4">
    <location>
        <begin position="39"/>
        <end position="132"/>
    </location>
</feature>
<gene>
    <name evidence="5" type="ORF">WKI68_41640</name>
</gene>
<keyword evidence="6" id="KW-1185">Reference proteome</keyword>
<dbReference type="GO" id="GO:0032259">
    <property type="term" value="P:methylation"/>
    <property type="evidence" value="ECO:0007669"/>
    <property type="project" value="UniProtKB-KW"/>
</dbReference>
<dbReference type="Pfam" id="PF13649">
    <property type="entry name" value="Methyltransf_25"/>
    <property type="match status" value="1"/>
</dbReference>
<dbReference type="EC" id="2.1.1.-" evidence="5"/>
<dbReference type="GO" id="GO:0008168">
    <property type="term" value="F:methyltransferase activity"/>
    <property type="evidence" value="ECO:0007669"/>
    <property type="project" value="UniProtKB-KW"/>
</dbReference>
<dbReference type="Gene3D" id="3.40.50.150">
    <property type="entry name" value="Vaccinia Virus protein VP39"/>
    <property type="match status" value="1"/>
</dbReference>
<evidence type="ECO:0000256" key="1">
    <source>
        <dbReference type="ARBA" id="ARBA00022603"/>
    </source>
</evidence>
<evidence type="ECO:0000259" key="4">
    <source>
        <dbReference type="Pfam" id="PF13649"/>
    </source>
</evidence>
<reference evidence="5 6" key="1">
    <citation type="submission" date="2024-03" db="EMBL/GenBank/DDBJ databases">
        <title>Novel Streptomyces species of biotechnological and ecological value are a feature of Machair soil.</title>
        <authorList>
            <person name="Prole J.R."/>
            <person name="Goodfellow M."/>
            <person name="Allenby N."/>
            <person name="Ward A.C."/>
        </authorList>
    </citation>
    <scope>NUCLEOTIDE SEQUENCE [LARGE SCALE GENOMIC DNA]</scope>
    <source>
        <strain evidence="5 6">MS1.HAVA.3</strain>
    </source>
</reference>
<dbReference type="CDD" id="cd02440">
    <property type="entry name" value="AdoMet_MTases"/>
    <property type="match status" value="1"/>
</dbReference>
<dbReference type="PANTHER" id="PTHR44942:SF4">
    <property type="entry name" value="METHYLTRANSFERASE TYPE 11 DOMAIN-CONTAINING PROTEIN"/>
    <property type="match status" value="1"/>
</dbReference>
<evidence type="ECO:0000313" key="6">
    <source>
        <dbReference type="Proteomes" id="UP001382904"/>
    </source>
</evidence>